<organism evidence="1 2">
    <name type="scientific">Cylicocyclus nassatus</name>
    <name type="common">Nematode worm</name>
    <dbReference type="NCBI Taxonomy" id="53992"/>
    <lineage>
        <taxon>Eukaryota</taxon>
        <taxon>Metazoa</taxon>
        <taxon>Ecdysozoa</taxon>
        <taxon>Nematoda</taxon>
        <taxon>Chromadorea</taxon>
        <taxon>Rhabditida</taxon>
        <taxon>Rhabditina</taxon>
        <taxon>Rhabditomorpha</taxon>
        <taxon>Strongyloidea</taxon>
        <taxon>Strongylidae</taxon>
        <taxon>Cylicocyclus</taxon>
    </lineage>
</organism>
<proteinExistence type="predicted"/>
<accession>A0AA36DNN0</accession>
<gene>
    <name evidence="1" type="ORF">CYNAS_LOCUS2980</name>
</gene>
<protein>
    <submittedName>
        <fullName evidence="1">Uncharacterized protein</fullName>
    </submittedName>
</protein>
<comment type="caution">
    <text evidence="1">The sequence shown here is derived from an EMBL/GenBank/DDBJ whole genome shotgun (WGS) entry which is preliminary data.</text>
</comment>
<dbReference type="EMBL" id="CATQJL010000001">
    <property type="protein sequence ID" value="CAJ0590997.1"/>
    <property type="molecule type" value="Genomic_DNA"/>
</dbReference>
<dbReference type="AlphaFoldDB" id="A0AA36DNN0"/>
<dbReference type="Proteomes" id="UP001176961">
    <property type="component" value="Unassembled WGS sequence"/>
</dbReference>
<name>A0AA36DNN0_CYLNA</name>
<keyword evidence="2" id="KW-1185">Reference proteome</keyword>
<evidence type="ECO:0000313" key="2">
    <source>
        <dbReference type="Proteomes" id="UP001176961"/>
    </source>
</evidence>
<evidence type="ECO:0000313" key="1">
    <source>
        <dbReference type="EMBL" id="CAJ0590997.1"/>
    </source>
</evidence>
<sequence>MIVKILWLRARMNGGFPSRRKRLLGFSCEGIERAYQAYLTENHTVYNPKKDELIVLYEKCQVLSIPKFERNFRHEVDLNLQNVSNSSKLVYIAQW</sequence>
<reference evidence="1" key="1">
    <citation type="submission" date="2023-07" db="EMBL/GenBank/DDBJ databases">
        <authorList>
            <consortium name="CYATHOMIX"/>
        </authorList>
    </citation>
    <scope>NUCLEOTIDE SEQUENCE</scope>
    <source>
        <strain evidence="1">N/A</strain>
    </source>
</reference>